<dbReference type="SUPFAM" id="SSF49373">
    <property type="entry name" value="Invasin/intimin cell-adhesion fragments"/>
    <property type="match status" value="1"/>
</dbReference>
<keyword evidence="1" id="KW-0472">Membrane</keyword>
<dbReference type="Pfam" id="PF09992">
    <property type="entry name" value="NAGPA"/>
    <property type="match status" value="1"/>
</dbReference>
<dbReference type="Proteomes" id="UP001229346">
    <property type="component" value="Unassembled WGS sequence"/>
</dbReference>
<feature type="transmembrane region" description="Helical" evidence="1">
    <location>
        <begin position="12"/>
        <end position="33"/>
    </location>
</feature>
<gene>
    <name evidence="3" type="ORF">J2T15_003093</name>
</gene>
<keyword evidence="4" id="KW-1185">Reference proteome</keyword>
<dbReference type="EMBL" id="JAUSSU010000006">
    <property type="protein sequence ID" value="MDQ0113650.1"/>
    <property type="molecule type" value="Genomic_DNA"/>
</dbReference>
<proteinExistence type="predicted"/>
<sequence length="818" mass="84058">MALVGERRTIRGVAIALSVAIGCTFGGGSVPLLSKSGKPDAAIAASATADVVKPEIEYWRKAGDGTLYGPQLIAAGKLVTVASNGWINYLDGSGKSLKRLNAYTDLSAPAVNKQGQMYVAGKSARLYLYDSTGVGGQAALYYFTGKTENLQPSKTVIDGEGLPYFAYQNAILSLHKDGAKKVALLPKEVSVTAIEAAGKGVYAIGSNGVLYAVQGEAITWEAALQKPLMGAKLTADRRGGVVLVAPQAVAAYEADGTVRFSRELAAAAAGGWTEPVMATGPDSAETAVAAELSGNAIVAFRADTGAEAWRVSATGAGGFAPAALTLAPAAAAPAPAPGASAGVILAGARSGAVYAIDGYAGRVAYTYKGNAALPVSGIAALGGGRIAYASADKLIAAGPYRAVAVKYAAAAISLPLHARLLLTDKLKLSAPVAISYASGNPAVARIDEKGMITPVSVGSTNISVVVTTEGYKGELKLPIKVTAATLAHKTKHELKIVKVGNQSYSVQTLAIPKGMPVTVGLASRKVGVVQQLSGIAKSYNAEAAINATYFEAYGGIPEPYGTVITEGKVEHIGNTGTAIGFTWDGTVVMDTLRVKILGGTNGSYRSPNNWYAYFVNRTPVVGSTSAIMFTPKRGAKIGFAFGTAVTVRKGIVTKISKNTNADIPSDGYVLVYTGAEEKLADRFNVGTTVDYKVSMTNMAGQAISWSRVHTAVAAGPRLVTNGKLAVNPAPEGFSSPRILTDSATRSAILVKKDGSIVLATVGAATIKQWGQIMVALGAQQAMNLDGGASSGLYAQGEIITAPGRLISNALVFGNKLKW</sequence>
<feature type="domain" description="Phosphodiester glycosidase" evidence="2">
    <location>
        <begin position="643"/>
        <end position="812"/>
    </location>
</feature>
<dbReference type="SUPFAM" id="SSF50998">
    <property type="entry name" value="Quinoprotein alcohol dehydrogenase-like"/>
    <property type="match status" value="1"/>
</dbReference>
<reference evidence="3 4" key="1">
    <citation type="submission" date="2023-07" db="EMBL/GenBank/DDBJ databases">
        <title>Sorghum-associated microbial communities from plants grown in Nebraska, USA.</title>
        <authorList>
            <person name="Schachtman D."/>
        </authorList>
    </citation>
    <scope>NUCLEOTIDE SEQUENCE [LARGE SCALE GENOMIC DNA]</scope>
    <source>
        <strain evidence="3 4">CC482</strain>
    </source>
</reference>
<keyword evidence="1" id="KW-0812">Transmembrane</keyword>
<dbReference type="Gene3D" id="2.40.128.630">
    <property type="match status" value="1"/>
</dbReference>
<evidence type="ECO:0000313" key="3">
    <source>
        <dbReference type="EMBL" id="MDQ0113650.1"/>
    </source>
</evidence>
<evidence type="ECO:0000313" key="4">
    <source>
        <dbReference type="Proteomes" id="UP001229346"/>
    </source>
</evidence>
<protein>
    <submittedName>
        <fullName evidence="3">Exopolysaccharide biosynthesis protein</fullName>
    </submittedName>
</protein>
<accession>A0ABT9U4Q6</accession>
<organism evidence="3 4">
    <name type="scientific">Paenibacillus harenae</name>
    <dbReference type="NCBI Taxonomy" id="306543"/>
    <lineage>
        <taxon>Bacteria</taxon>
        <taxon>Bacillati</taxon>
        <taxon>Bacillota</taxon>
        <taxon>Bacilli</taxon>
        <taxon>Bacillales</taxon>
        <taxon>Paenibacillaceae</taxon>
        <taxon>Paenibacillus</taxon>
    </lineage>
</organism>
<dbReference type="RefSeq" id="WP_307204895.1">
    <property type="nucleotide sequence ID" value="NZ_JAUSSU010000006.1"/>
</dbReference>
<dbReference type="PANTHER" id="PTHR40446:SF2">
    <property type="entry name" value="N-ACETYLGLUCOSAMINE-1-PHOSPHODIESTER ALPHA-N-ACETYLGLUCOSAMINIDASE"/>
    <property type="match status" value="1"/>
</dbReference>
<evidence type="ECO:0000256" key="1">
    <source>
        <dbReference type="SAM" id="Phobius"/>
    </source>
</evidence>
<keyword evidence="1" id="KW-1133">Transmembrane helix</keyword>
<dbReference type="PANTHER" id="PTHR40446">
    <property type="entry name" value="N-ACETYLGLUCOSAMINE-1-PHOSPHODIESTER ALPHA-N-ACETYLGLUCOSAMINIDASE"/>
    <property type="match status" value="1"/>
</dbReference>
<dbReference type="Gene3D" id="2.60.40.1080">
    <property type="match status" value="1"/>
</dbReference>
<dbReference type="InterPro" id="IPR011047">
    <property type="entry name" value="Quinoprotein_ADH-like_sf"/>
</dbReference>
<evidence type="ECO:0000259" key="2">
    <source>
        <dbReference type="Pfam" id="PF09992"/>
    </source>
</evidence>
<dbReference type="InterPro" id="IPR008964">
    <property type="entry name" value="Invasin/intimin_cell_adhesion"/>
</dbReference>
<dbReference type="PROSITE" id="PS51257">
    <property type="entry name" value="PROKAR_LIPOPROTEIN"/>
    <property type="match status" value="1"/>
</dbReference>
<dbReference type="InterPro" id="IPR018711">
    <property type="entry name" value="NAGPA"/>
</dbReference>
<name>A0ABT9U4Q6_PAEHA</name>
<comment type="caution">
    <text evidence="3">The sequence shown here is derived from an EMBL/GenBank/DDBJ whole genome shotgun (WGS) entry which is preliminary data.</text>
</comment>